<dbReference type="SMART" id="SM00577">
    <property type="entry name" value="CPDc"/>
    <property type="match status" value="1"/>
</dbReference>
<protein>
    <recommendedName>
        <fullName evidence="1">FCP1 homology domain-containing protein</fullName>
    </recommendedName>
</protein>
<dbReference type="InterPro" id="IPR036412">
    <property type="entry name" value="HAD-like_sf"/>
</dbReference>
<reference evidence="2 3" key="1">
    <citation type="submission" date="2016-11" db="EMBL/GenBank/DDBJ databases">
        <title>The macronuclear genome of Stentor coeruleus: a giant cell with tiny introns.</title>
        <authorList>
            <person name="Slabodnick M."/>
            <person name="Ruby J.G."/>
            <person name="Reiff S.B."/>
            <person name="Swart E.C."/>
            <person name="Gosai S."/>
            <person name="Prabakaran S."/>
            <person name="Witkowska E."/>
            <person name="Larue G.E."/>
            <person name="Fisher S."/>
            <person name="Freeman R.M."/>
            <person name="Gunawardena J."/>
            <person name="Chu W."/>
            <person name="Stover N.A."/>
            <person name="Gregory B.D."/>
            <person name="Nowacki M."/>
            <person name="Derisi J."/>
            <person name="Roy S.W."/>
            <person name="Marshall W.F."/>
            <person name="Sood P."/>
        </authorList>
    </citation>
    <scope>NUCLEOTIDE SEQUENCE [LARGE SCALE GENOMIC DNA]</scope>
    <source>
        <strain evidence="2">WM001</strain>
    </source>
</reference>
<dbReference type="SUPFAM" id="SSF56784">
    <property type="entry name" value="HAD-like"/>
    <property type="match status" value="1"/>
</dbReference>
<sequence>MSVQRLNNTPCSESTFSVENQGVPLKTELLDTTLDLNSPETRKTVVFPQQQSSERIITRLQTECEGEKARNQHLQQTFNAMRYIKTIRPADPVQLEAKKIVLPKRKKAKKTLVFDLDETLVHCCSNIDQAAVIIDVKMPNGEFMKCGINIRPYVHECLLAANINYEIIVFTASHKCYADTVLDYLDPTHELIHHRLYRENCIVTDNLFIKDLRVLDNRKIEDIIIVDNAAYSFAYQIDNGVPIISWYSDPNDKELFNLIEYLRALSTFQDIRVANRRMFHLHTFYNDYLHEFGLENKENTVIVNH</sequence>
<keyword evidence="3" id="KW-1185">Reference proteome</keyword>
<dbReference type="FunFam" id="3.40.50.1000:FF:000121">
    <property type="entry name" value="Uncharacterized protein"/>
    <property type="match status" value="1"/>
</dbReference>
<dbReference type="EMBL" id="MPUH01001212">
    <property type="protein sequence ID" value="OMJ69325.1"/>
    <property type="molecule type" value="Genomic_DNA"/>
</dbReference>
<name>A0A1R2AXZ2_9CILI</name>
<dbReference type="InterPro" id="IPR050365">
    <property type="entry name" value="TIM50"/>
</dbReference>
<dbReference type="InterPro" id="IPR011948">
    <property type="entry name" value="Dullard_phosphatase"/>
</dbReference>
<accession>A0A1R2AXZ2</accession>
<dbReference type="AlphaFoldDB" id="A0A1R2AXZ2"/>
<proteinExistence type="predicted"/>
<comment type="caution">
    <text evidence="2">The sequence shown here is derived from an EMBL/GenBank/DDBJ whole genome shotgun (WGS) entry which is preliminary data.</text>
</comment>
<evidence type="ECO:0000313" key="3">
    <source>
        <dbReference type="Proteomes" id="UP000187209"/>
    </source>
</evidence>
<dbReference type="Gene3D" id="3.40.50.1000">
    <property type="entry name" value="HAD superfamily/HAD-like"/>
    <property type="match status" value="1"/>
</dbReference>
<dbReference type="PROSITE" id="PS50969">
    <property type="entry name" value="FCP1"/>
    <property type="match status" value="1"/>
</dbReference>
<dbReference type="NCBIfam" id="TIGR02251">
    <property type="entry name" value="HIF-SF_euk"/>
    <property type="match status" value="1"/>
</dbReference>
<dbReference type="PANTHER" id="PTHR12210">
    <property type="entry name" value="DULLARD PROTEIN PHOSPHATASE"/>
    <property type="match status" value="1"/>
</dbReference>
<dbReference type="OrthoDB" id="277011at2759"/>
<evidence type="ECO:0000259" key="1">
    <source>
        <dbReference type="PROSITE" id="PS50969"/>
    </source>
</evidence>
<dbReference type="GO" id="GO:0016791">
    <property type="term" value="F:phosphatase activity"/>
    <property type="evidence" value="ECO:0007669"/>
    <property type="project" value="InterPro"/>
</dbReference>
<dbReference type="InterPro" id="IPR023214">
    <property type="entry name" value="HAD_sf"/>
</dbReference>
<evidence type="ECO:0000313" key="2">
    <source>
        <dbReference type="EMBL" id="OMJ69325.1"/>
    </source>
</evidence>
<organism evidence="2 3">
    <name type="scientific">Stentor coeruleus</name>
    <dbReference type="NCBI Taxonomy" id="5963"/>
    <lineage>
        <taxon>Eukaryota</taxon>
        <taxon>Sar</taxon>
        <taxon>Alveolata</taxon>
        <taxon>Ciliophora</taxon>
        <taxon>Postciliodesmatophora</taxon>
        <taxon>Heterotrichea</taxon>
        <taxon>Heterotrichida</taxon>
        <taxon>Stentoridae</taxon>
        <taxon>Stentor</taxon>
    </lineage>
</organism>
<dbReference type="Proteomes" id="UP000187209">
    <property type="component" value="Unassembled WGS sequence"/>
</dbReference>
<dbReference type="CDD" id="cd07521">
    <property type="entry name" value="HAD_FCP1-like"/>
    <property type="match status" value="1"/>
</dbReference>
<dbReference type="Pfam" id="PF03031">
    <property type="entry name" value="NIF"/>
    <property type="match status" value="1"/>
</dbReference>
<gene>
    <name evidence="2" type="ORF">SteCoe_32986</name>
</gene>
<dbReference type="InterPro" id="IPR004274">
    <property type="entry name" value="FCP1_dom"/>
</dbReference>
<feature type="domain" description="FCP1 homology" evidence="1">
    <location>
        <begin position="105"/>
        <end position="265"/>
    </location>
</feature>